<feature type="domain" description="Peptidase M14" evidence="7">
    <location>
        <begin position="45"/>
        <end position="264"/>
    </location>
</feature>
<protein>
    <submittedName>
        <fullName evidence="8">M14 family zinc carboxypeptidase</fullName>
    </submittedName>
</protein>
<evidence type="ECO:0000313" key="9">
    <source>
        <dbReference type="Proteomes" id="UP001239782"/>
    </source>
</evidence>
<dbReference type="Proteomes" id="UP001239782">
    <property type="component" value="Chromosome"/>
</dbReference>
<organism evidence="8 9">
    <name type="scientific">Pleionea litopenaei</name>
    <dbReference type="NCBI Taxonomy" id="3070815"/>
    <lineage>
        <taxon>Bacteria</taxon>
        <taxon>Pseudomonadati</taxon>
        <taxon>Pseudomonadota</taxon>
        <taxon>Gammaproteobacteria</taxon>
        <taxon>Oceanospirillales</taxon>
        <taxon>Pleioneaceae</taxon>
        <taxon>Pleionea</taxon>
    </lineage>
</organism>
<dbReference type="RefSeq" id="WP_309201443.1">
    <property type="nucleotide sequence ID" value="NZ_CP133548.1"/>
</dbReference>
<evidence type="ECO:0000256" key="3">
    <source>
        <dbReference type="ARBA" id="ARBA00022670"/>
    </source>
</evidence>
<dbReference type="PANTHER" id="PTHR11705:SF143">
    <property type="entry name" value="SLL0236 PROTEIN"/>
    <property type="match status" value="1"/>
</dbReference>
<dbReference type="InterPro" id="IPR000834">
    <property type="entry name" value="Peptidase_M14"/>
</dbReference>
<dbReference type="Gene3D" id="3.40.630.10">
    <property type="entry name" value="Zn peptidases"/>
    <property type="match status" value="1"/>
</dbReference>
<evidence type="ECO:0000313" key="8">
    <source>
        <dbReference type="EMBL" id="WMS86291.1"/>
    </source>
</evidence>
<keyword evidence="4" id="KW-0378">Hydrolase</keyword>
<keyword evidence="6" id="KW-0482">Metalloprotease</keyword>
<dbReference type="Pfam" id="PF00246">
    <property type="entry name" value="Peptidase_M14"/>
    <property type="match status" value="1"/>
</dbReference>
<evidence type="ECO:0000256" key="6">
    <source>
        <dbReference type="ARBA" id="ARBA00023049"/>
    </source>
</evidence>
<comment type="similarity">
    <text evidence="2">Belongs to the peptidase M14 family.</text>
</comment>
<evidence type="ECO:0000256" key="5">
    <source>
        <dbReference type="ARBA" id="ARBA00022833"/>
    </source>
</evidence>
<dbReference type="KEGG" id="plei:Q9312_13790"/>
<dbReference type="GO" id="GO:0004181">
    <property type="term" value="F:metallocarboxypeptidase activity"/>
    <property type="evidence" value="ECO:0007669"/>
    <property type="project" value="InterPro"/>
</dbReference>
<gene>
    <name evidence="8" type="ORF">Q9312_13790</name>
</gene>
<evidence type="ECO:0000259" key="7">
    <source>
        <dbReference type="Pfam" id="PF00246"/>
    </source>
</evidence>
<dbReference type="GO" id="GO:0006508">
    <property type="term" value="P:proteolysis"/>
    <property type="evidence" value="ECO:0007669"/>
    <property type="project" value="UniProtKB-KW"/>
</dbReference>
<dbReference type="PANTHER" id="PTHR11705">
    <property type="entry name" value="PROTEASE FAMILY M14 CARBOXYPEPTIDASE A,B"/>
    <property type="match status" value="1"/>
</dbReference>
<evidence type="ECO:0000256" key="1">
    <source>
        <dbReference type="ARBA" id="ARBA00001947"/>
    </source>
</evidence>
<dbReference type="AlphaFoldDB" id="A0AA51X5Z6"/>
<keyword evidence="9" id="KW-1185">Reference proteome</keyword>
<reference evidence="8 9" key="1">
    <citation type="submission" date="2023-08" db="EMBL/GenBank/DDBJ databases">
        <title>Pleionea litopenaei sp. nov., isolated from stomach of juvenile Litopenaeus vannamei.</title>
        <authorList>
            <person name="Rho A.M."/>
            <person name="Hwang C.Y."/>
        </authorList>
    </citation>
    <scope>NUCLEOTIDE SEQUENCE [LARGE SCALE GENOMIC DNA]</scope>
    <source>
        <strain evidence="8 9">HL-JVS1</strain>
    </source>
</reference>
<keyword evidence="5" id="KW-0862">Zinc</keyword>
<keyword evidence="8" id="KW-0121">Carboxypeptidase</keyword>
<dbReference type="GO" id="GO:0008270">
    <property type="term" value="F:zinc ion binding"/>
    <property type="evidence" value="ECO:0007669"/>
    <property type="project" value="InterPro"/>
</dbReference>
<dbReference type="GO" id="GO:0005615">
    <property type="term" value="C:extracellular space"/>
    <property type="evidence" value="ECO:0007669"/>
    <property type="project" value="TreeGrafter"/>
</dbReference>
<keyword evidence="3" id="KW-0645">Protease</keyword>
<name>A0AA51X5Z6_9GAMM</name>
<sequence length="352" mass="41697">MTHFLNEKRTPLFRQSLHQQAPELVELERLIVTHPSRLEYRVIETVEYNEQAFPIYAIDLGQHQPGKPALLICGGVHGIERIGVQVVIAQLKVWLERLKWERSLQQCFNEINVTVLPVINPVGLFLNRRSNGRGVDLMRNAPIDSQQGSFLVSGQRFSPRLPWYRGKEDRLELENLSLEKEIKRLSSLSPLLISIDCHSGFGMRDRLWFPYAYRRRPMRDIAPVVALKLLWENSYPNHQYIFEPQSNHYLTHGDLWDYFYKCFGRKDCTFLPLTLEMGSWNWVRKRPLQLFRVGGLFNPLVPHRQQRALRRHLPLMDFLRHAVHSYQQWLPNDQEKQHLTQVAQSLWYRMQE</sequence>
<proteinExistence type="inferred from homology"/>
<evidence type="ECO:0000256" key="2">
    <source>
        <dbReference type="ARBA" id="ARBA00005988"/>
    </source>
</evidence>
<dbReference type="EMBL" id="CP133548">
    <property type="protein sequence ID" value="WMS86291.1"/>
    <property type="molecule type" value="Genomic_DNA"/>
</dbReference>
<comment type="cofactor">
    <cofactor evidence="1">
        <name>Zn(2+)</name>
        <dbReference type="ChEBI" id="CHEBI:29105"/>
    </cofactor>
</comment>
<accession>A0AA51X5Z6</accession>
<evidence type="ECO:0000256" key="4">
    <source>
        <dbReference type="ARBA" id="ARBA00022801"/>
    </source>
</evidence>
<dbReference type="SUPFAM" id="SSF53187">
    <property type="entry name" value="Zn-dependent exopeptidases"/>
    <property type="match status" value="1"/>
</dbReference>